<evidence type="ECO:0000256" key="4">
    <source>
        <dbReference type="ARBA" id="ARBA00022448"/>
    </source>
</evidence>
<dbReference type="Proteomes" id="UP000717328">
    <property type="component" value="Unassembled WGS sequence"/>
</dbReference>
<dbReference type="InterPro" id="IPR024603">
    <property type="entry name" value="COG_complex_COG2_C"/>
</dbReference>
<gene>
    <name evidence="12" type="ORF">H0H81_011940</name>
</gene>
<sequence>MTTSTPTQTSSDPFQLDRLAEELVTREQATLTRHTDKVPIHDLPDYVPLSHNNVFLTAPDFKVEEFLLSRTNTSLPDLRVELREYLAQLKEELVKLINDDYEAFISLSTDLRDEGDRLTRLKSPLDGLKSQILRSRSELQVIQDAIQDKLQKRAVLREEKALLHLLLKLSESITRLESLLLIASPEQEGSSAVSTPMAISTSMTSLQEGADDMSHGNRAKHLGRVAAEYTQLLYHASKAREERCAFVDEIQWRIDRINSTISSDLDHVFTITLGALTEGKGDGKTAEVEKSKLLADLTECLRTYDVLGLWRDAESIIKKEVVRTFVKKTIYPGALAAPHSPIVPHTPFPATKATSFLQSTPLLPRTPYTPFTPFVSSRQNTTHLLGSNSTSPYAHLLEDTDEPLARLYSQVLRFVERDLSRIMDIAEKVSVKSLTQPRPEKEVPLPPSDQEYTREGKRFEIMANVIWDELGRSIMGDLGVIVFASGRPNDFRKHRELSQAFIRSLEYLAPSMHSVQSLRAHPVYVAFEQRWQLPVYFQIRWKDIIGVLENSLAVVRIDPVFTNQKNVFATPQANAAWVAITACWSAEIFIPDLCHRFWRLTLQILSRYKTWLDQTLAKPETLHSSVSVTSERVMATPSQTRSSTPVLPTEATSTETTAADDSILRHNVAVMVDIKAMQTNVLTLWQEEISIMLPEVPDSAECDTDGTQAQDALDHVLSSLTSLVPPMSNVVVAILTRRCCDALLPVRSIPSQFRAMSNKRAPTEPSYFVSSVLRPIKTFFGVGVGEAPGAPLRDDYLTTYSAEIFESVSQRYIYYLSAMKKTEESLRRLKKGKKTSFSLFGNVNTKDDDSRDEERIRIQMIYDVEAFGKDGESLGVVLGNSDSFKALKEMVYALEASDCL</sequence>
<dbReference type="InterPro" id="IPR024602">
    <property type="entry name" value="COG_su2_N"/>
</dbReference>
<dbReference type="GO" id="GO:0007030">
    <property type="term" value="P:Golgi organization"/>
    <property type="evidence" value="ECO:0007669"/>
    <property type="project" value="InterPro"/>
</dbReference>
<protein>
    <recommendedName>
        <fullName evidence="3">Conserved oligomeric Golgi complex subunit 2</fullName>
    </recommendedName>
    <alternativeName>
        <fullName evidence="8">Component of oligomeric Golgi complex 2</fullName>
    </alternativeName>
</protein>
<evidence type="ECO:0000313" key="12">
    <source>
        <dbReference type="EMBL" id="KAG5650522.1"/>
    </source>
</evidence>
<evidence type="ECO:0000313" key="13">
    <source>
        <dbReference type="Proteomes" id="UP000717328"/>
    </source>
</evidence>
<keyword evidence="13" id="KW-1185">Reference proteome</keyword>
<dbReference type="OrthoDB" id="332281at2759"/>
<feature type="region of interest" description="Disordered" evidence="9">
    <location>
        <begin position="633"/>
        <end position="657"/>
    </location>
</feature>
<evidence type="ECO:0000256" key="5">
    <source>
        <dbReference type="ARBA" id="ARBA00022927"/>
    </source>
</evidence>
<evidence type="ECO:0000256" key="9">
    <source>
        <dbReference type="SAM" id="MobiDB-lite"/>
    </source>
</evidence>
<dbReference type="GO" id="GO:0015031">
    <property type="term" value="P:protein transport"/>
    <property type="evidence" value="ECO:0007669"/>
    <property type="project" value="UniProtKB-KW"/>
</dbReference>
<dbReference type="Pfam" id="PF12022">
    <property type="entry name" value="COG2_C"/>
    <property type="match status" value="1"/>
</dbReference>
<proteinExistence type="inferred from homology"/>
<feature type="domain" description="COG complex component COG2 C-terminal" evidence="11">
    <location>
        <begin position="529"/>
        <end position="864"/>
    </location>
</feature>
<evidence type="ECO:0000256" key="8">
    <source>
        <dbReference type="ARBA" id="ARBA00031344"/>
    </source>
</evidence>
<keyword evidence="6" id="KW-0333">Golgi apparatus</keyword>
<evidence type="ECO:0000256" key="7">
    <source>
        <dbReference type="ARBA" id="ARBA00023136"/>
    </source>
</evidence>
<dbReference type="InterPro" id="IPR009316">
    <property type="entry name" value="COG2"/>
</dbReference>
<evidence type="ECO:0000256" key="1">
    <source>
        <dbReference type="ARBA" id="ARBA00004395"/>
    </source>
</evidence>
<accession>A0A9P7GH41</accession>
<evidence type="ECO:0000259" key="11">
    <source>
        <dbReference type="Pfam" id="PF12022"/>
    </source>
</evidence>
<keyword evidence="5" id="KW-0653">Protein transport</keyword>
<dbReference type="Pfam" id="PF06148">
    <property type="entry name" value="COG2_N"/>
    <property type="match status" value="1"/>
</dbReference>
<reference evidence="12" key="2">
    <citation type="submission" date="2021-10" db="EMBL/GenBank/DDBJ databases">
        <title>Phylogenomics reveals ancestral predisposition of the termite-cultivated fungus Termitomyces towards a domesticated lifestyle.</title>
        <authorList>
            <person name="Auxier B."/>
            <person name="Grum-Grzhimaylo A."/>
            <person name="Cardenas M.E."/>
            <person name="Lodge J.D."/>
            <person name="Laessoe T."/>
            <person name="Pedersen O."/>
            <person name="Smith M.E."/>
            <person name="Kuyper T.W."/>
            <person name="Franco-Molano E.A."/>
            <person name="Baroni T.J."/>
            <person name="Aanen D.K."/>
        </authorList>
    </citation>
    <scope>NUCLEOTIDE SEQUENCE</scope>
    <source>
        <strain evidence="12">D49</strain>
    </source>
</reference>
<reference evidence="12" key="1">
    <citation type="submission" date="2021-02" db="EMBL/GenBank/DDBJ databases">
        <authorList>
            <person name="Nieuwenhuis M."/>
            <person name="Van De Peppel L.J.J."/>
        </authorList>
    </citation>
    <scope>NUCLEOTIDE SEQUENCE</scope>
    <source>
        <strain evidence="12">D49</strain>
    </source>
</reference>
<organism evidence="12 13">
    <name type="scientific">Sphagnurus paluster</name>
    <dbReference type="NCBI Taxonomy" id="117069"/>
    <lineage>
        <taxon>Eukaryota</taxon>
        <taxon>Fungi</taxon>
        <taxon>Dikarya</taxon>
        <taxon>Basidiomycota</taxon>
        <taxon>Agaricomycotina</taxon>
        <taxon>Agaricomycetes</taxon>
        <taxon>Agaricomycetidae</taxon>
        <taxon>Agaricales</taxon>
        <taxon>Tricholomatineae</taxon>
        <taxon>Lyophyllaceae</taxon>
        <taxon>Sphagnurus</taxon>
    </lineage>
</organism>
<evidence type="ECO:0000256" key="3">
    <source>
        <dbReference type="ARBA" id="ARBA00020977"/>
    </source>
</evidence>
<comment type="caution">
    <text evidence="12">The sequence shown here is derived from an EMBL/GenBank/DDBJ whole genome shotgun (WGS) entry which is preliminary data.</text>
</comment>
<dbReference type="PANTHER" id="PTHR12961:SF0">
    <property type="entry name" value="CONSERVED OLIGOMERIC GOLGI COMPLEX SUBUNIT 2"/>
    <property type="match status" value="1"/>
</dbReference>
<name>A0A9P7GH41_9AGAR</name>
<evidence type="ECO:0000256" key="6">
    <source>
        <dbReference type="ARBA" id="ARBA00023034"/>
    </source>
</evidence>
<keyword evidence="7" id="KW-0472">Membrane</keyword>
<evidence type="ECO:0000256" key="2">
    <source>
        <dbReference type="ARBA" id="ARBA00007603"/>
    </source>
</evidence>
<comment type="subcellular location">
    <subcellularLocation>
        <location evidence="1">Golgi apparatus membrane</location>
        <topology evidence="1">Peripheral membrane protein</topology>
    </subcellularLocation>
</comment>
<evidence type="ECO:0000259" key="10">
    <source>
        <dbReference type="Pfam" id="PF06148"/>
    </source>
</evidence>
<dbReference type="GO" id="GO:0006891">
    <property type="term" value="P:intra-Golgi vesicle-mediated transport"/>
    <property type="evidence" value="ECO:0007669"/>
    <property type="project" value="TreeGrafter"/>
</dbReference>
<feature type="domain" description="Conserved oligomeric Golgi complex subunit 2 N-terminal" evidence="10">
    <location>
        <begin position="56"/>
        <end position="121"/>
    </location>
</feature>
<dbReference type="AlphaFoldDB" id="A0A9P7GH41"/>
<comment type="similarity">
    <text evidence="2">Belongs to the COG2 family.</text>
</comment>
<keyword evidence="4" id="KW-0813">Transport</keyword>
<dbReference type="GO" id="GO:0017119">
    <property type="term" value="C:Golgi transport complex"/>
    <property type="evidence" value="ECO:0007669"/>
    <property type="project" value="TreeGrafter"/>
</dbReference>
<dbReference type="GO" id="GO:0000139">
    <property type="term" value="C:Golgi membrane"/>
    <property type="evidence" value="ECO:0007669"/>
    <property type="project" value="UniProtKB-SubCell"/>
</dbReference>
<feature type="compositionally biased region" description="Polar residues" evidence="9">
    <location>
        <begin position="633"/>
        <end position="646"/>
    </location>
</feature>
<dbReference type="PANTHER" id="PTHR12961">
    <property type="entry name" value="CONSERVED OLIGOMERIC GOLGI COMPLEX COMPONENT 2"/>
    <property type="match status" value="1"/>
</dbReference>
<dbReference type="EMBL" id="JABCKI010000427">
    <property type="protein sequence ID" value="KAG5650522.1"/>
    <property type="molecule type" value="Genomic_DNA"/>
</dbReference>